<protein>
    <submittedName>
        <fullName evidence="2">FXSXX-COOH protein</fullName>
    </submittedName>
    <submittedName>
        <fullName evidence="1">FxSxx-COOH cyclophane-containing RiPP peptide</fullName>
    </submittedName>
</protein>
<dbReference type="EMBL" id="JAYMRS010000001">
    <property type="protein sequence ID" value="MFB8767132.1"/>
    <property type="molecule type" value="Genomic_DNA"/>
</dbReference>
<dbReference type="AlphaFoldDB" id="A0A7K2ILM9"/>
<organism evidence="2 3">
    <name type="scientific">Nocardiopsis alba</name>
    <dbReference type="NCBI Taxonomy" id="53437"/>
    <lineage>
        <taxon>Bacteria</taxon>
        <taxon>Bacillati</taxon>
        <taxon>Actinomycetota</taxon>
        <taxon>Actinomycetes</taxon>
        <taxon>Streptosporangiales</taxon>
        <taxon>Nocardiopsidaceae</taxon>
        <taxon>Nocardiopsis</taxon>
    </lineage>
</organism>
<dbReference type="RefSeq" id="WP_014911352.1">
    <property type="nucleotide sequence ID" value="NZ_BAZE01000006.1"/>
</dbReference>
<dbReference type="Proteomes" id="UP000467124">
    <property type="component" value="Unassembled WGS sequence"/>
</dbReference>
<keyword evidence="4" id="KW-1185">Reference proteome</keyword>
<proteinExistence type="predicted"/>
<reference evidence="2 3" key="1">
    <citation type="journal article" date="2019" name="Nat. Commun.">
        <title>The antimicrobial potential of Streptomyces from insect microbiomes.</title>
        <authorList>
            <person name="Chevrette M.G."/>
            <person name="Carlson C.M."/>
            <person name="Ortega H.E."/>
            <person name="Thomas C."/>
            <person name="Ananiev G.E."/>
            <person name="Barns K.J."/>
            <person name="Book A.J."/>
            <person name="Cagnazzo J."/>
            <person name="Carlos C."/>
            <person name="Flanigan W."/>
            <person name="Grubbs K.J."/>
            <person name="Horn H.A."/>
            <person name="Hoffmann F.M."/>
            <person name="Klassen J.L."/>
            <person name="Knack J.J."/>
            <person name="Lewin G.R."/>
            <person name="McDonald B.R."/>
            <person name="Muller L."/>
            <person name="Melo W.G.P."/>
            <person name="Pinto-Tomas A.A."/>
            <person name="Schmitz A."/>
            <person name="Wendt-Pienkowski E."/>
            <person name="Wildman S."/>
            <person name="Zhao M."/>
            <person name="Zhang F."/>
            <person name="Bugni T.S."/>
            <person name="Andes D.R."/>
            <person name="Pupo M.T."/>
            <person name="Currie C.R."/>
        </authorList>
    </citation>
    <scope>NUCLEOTIDE SEQUENCE [LARGE SCALE GENOMIC DNA]</scope>
    <source>
        <strain evidence="2 3">SID5840</strain>
    </source>
</reference>
<evidence type="ECO:0000313" key="2">
    <source>
        <dbReference type="EMBL" id="MYR30853.1"/>
    </source>
</evidence>
<accession>A0A7K2ILM9</accession>
<sequence length="57" mass="5809">MVEQGLDGGVALVEIGELSLRDLDGISGSVIAEALRSVLDPRTAGAEVVAGFVNDPE</sequence>
<comment type="caution">
    <text evidence="2">The sequence shown here is derived from an EMBL/GenBank/DDBJ whole genome shotgun (WGS) entry which is preliminary data.</text>
</comment>
<gene>
    <name evidence="2" type="primary">fxsA</name>
    <name evidence="2" type="ORF">GTW20_00870</name>
    <name evidence="1" type="ORF">VSQ78_05410</name>
</gene>
<dbReference type="InterPro" id="IPR026334">
    <property type="entry name" value="FxSxx-COOH"/>
</dbReference>
<dbReference type="Proteomes" id="UP001585053">
    <property type="component" value="Unassembled WGS sequence"/>
</dbReference>
<evidence type="ECO:0000313" key="4">
    <source>
        <dbReference type="Proteomes" id="UP001585053"/>
    </source>
</evidence>
<evidence type="ECO:0000313" key="3">
    <source>
        <dbReference type="Proteomes" id="UP000467124"/>
    </source>
</evidence>
<reference evidence="1 4" key="2">
    <citation type="submission" date="2024-01" db="EMBL/GenBank/DDBJ databases">
        <title>Genome mining of biosynthetic gene clusters to explore secondary metabolites of Streptomyces sp.</title>
        <authorList>
            <person name="Baig A."/>
            <person name="Ajitkumar Shintre N."/>
            <person name="Kumar H."/>
            <person name="Anbarasu A."/>
            <person name="Ramaiah S."/>
        </authorList>
    </citation>
    <scope>NUCLEOTIDE SEQUENCE [LARGE SCALE GENOMIC DNA]</scope>
    <source>
        <strain evidence="1 4">A01</strain>
    </source>
</reference>
<dbReference type="GeneID" id="91394458"/>
<name>A0A7K2ILM9_9ACTN</name>
<evidence type="ECO:0000313" key="1">
    <source>
        <dbReference type="EMBL" id="MFB8767132.1"/>
    </source>
</evidence>
<dbReference type="EMBL" id="WWHY01000001">
    <property type="protein sequence ID" value="MYR30853.1"/>
    <property type="molecule type" value="Genomic_DNA"/>
</dbReference>
<dbReference type="NCBIfam" id="TIGR04268">
    <property type="entry name" value="FxSxx-COOH"/>
    <property type="match status" value="1"/>
</dbReference>